<dbReference type="Proteomes" id="UP000239899">
    <property type="component" value="Unassembled WGS sequence"/>
</dbReference>
<proteinExistence type="predicted"/>
<comment type="caution">
    <text evidence="1">The sequence shown here is derived from an EMBL/GenBank/DDBJ whole genome shotgun (WGS) entry which is preliminary data.</text>
</comment>
<organism evidence="1 2">
    <name type="scientific">Chlorella sorokiniana</name>
    <name type="common">Freshwater green alga</name>
    <dbReference type="NCBI Taxonomy" id="3076"/>
    <lineage>
        <taxon>Eukaryota</taxon>
        <taxon>Viridiplantae</taxon>
        <taxon>Chlorophyta</taxon>
        <taxon>core chlorophytes</taxon>
        <taxon>Trebouxiophyceae</taxon>
        <taxon>Chlorellales</taxon>
        <taxon>Chlorellaceae</taxon>
        <taxon>Chlorella clade</taxon>
        <taxon>Chlorella</taxon>
    </lineage>
</organism>
<keyword evidence="2" id="KW-1185">Reference proteome</keyword>
<dbReference type="AlphaFoldDB" id="A0A2P6U300"/>
<evidence type="ECO:0000313" key="1">
    <source>
        <dbReference type="EMBL" id="PRW60690.1"/>
    </source>
</evidence>
<sequence length="322" mass="34028">MFDDVHKTSREERRARILAALAQQQAAAAAAVDPAQAAEWRQTMYARLPDQPFPVPTDPTFRSMVATARSGATLLQQQQQAVAGPAAAPGDASGRRAATVSGLPTLRSPVSRADKSSWWPRPFWRPMAFVLPSLPAPLHDAPLQEGVAQEISASQEPGEFVSIRSSHRLFGSAATASHGVSFKLAVAACQSLADALLENAHSSLALMPRVNPRQAAVRLQELFDGPDTRPCAAAKPVENEWVGCCAADLEIRGWLAQWSSAAWSPTSPQNCAACWVTQTPCMARGHACDVFSGQADVAIAAVGQAAEAAAAAPATCQPLSTY</sequence>
<evidence type="ECO:0000313" key="2">
    <source>
        <dbReference type="Proteomes" id="UP000239899"/>
    </source>
</evidence>
<protein>
    <submittedName>
        <fullName evidence="1">Tripartite tricarboxylate transporter</fullName>
    </submittedName>
</protein>
<reference evidence="1 2" key="1">
    <citation type="journal article" date="2018" name="Plant J.">
        <title>Genome sequences of Chlorella sorokiniana UTEX 1602 and Micractinium conductrix SAG 241.80: implications to maltose excretion by a green alga.</title>
        <authorList>
            <person name="Arriola M.B."/>
            <person name="Velmurugan N."/>
            <person name="Zhang Y."/>
            <person name="Plunkett M.H."/>
            <person name="Hondzo H."/>
            <person name="Barney B.M."/>
        </authorList>
    </citation>
    <scope>NUCLEOTIDE SEQUENCE [LARGE SCALE GENOMIC DNA]</scope>
    <source>
        <strain evidence="2">UTEX 1602</strain>
    </source>
</reference>
<name>A0A2P6U300_CHLSO</name>
<accession>A0A2P6U300</accession>
<dbReference type="EMBL" id="LHPG02000002">
    <property type="protein sequence ID" value="PRW60690.1"/>
    <property type="molecule type" value="Genomic_DNA"/>
</dbReference>
<gene>
    <name evidence="1" type="ORF">C2E21_1165</name>
</gene>